<proteinExistence type="predicted"/>
<name>A0AAD5XB64_9FUNG</name>
<keyword evidence="2" id="KW-1185">Reference proteome</keyword>
<accession>A0AAD5XB64</accession>
<dbReference type="Proteomes" id="UP001211907">
    <property type="component" value="Unassembled WGS sequence"/>
</dbReference>
<gene>
    <name evidence="1" type="ORF">HK100_001255</name>
</gene>
<dbReference type="EMBL" id="JADGJH010001272">
    <property type="protein sequence ID" value="KAJ3115736.1"/>
    <property type="molecule type" value="Genomic_DNA"/>
</dbReference>
<dbReference type="AlphaFoldDB" id="A0AAD5XB64"/>
<protein>
    <submittedName>
        <fullName evidence="1">Uncharacterized protein</fullName>
    </submittedName>
</protein>
<reference evidence="1" key="1">
    <citation type="submission" date="2020-05" db="EMBL/GenBank/DDBJ databases">
        <title>Phylogenomic resolution of chytrid fungi.</title>
        <authorList>
            <person name="Stajich J.E."/>
            <person name="Amses K."/>
            <person name="Simmons R."/>
            <person name="Seto K."/>
            <person name="Myers J."/>
            <person name="Bonds A."/>
            <person name="Quandt C.A."/>
            <person name="Barry K."/>
            <person name="Liu P."/>
            <person name="Grigoriev I."/>
            <person name="Longcore J.E."/>
            <person name="James T.Y."/>
        </authorList>
    </citation>
    <scope>NUCLEOTIDE SEQUENCE</scope>
    <source>
        <strain evidence="1">JEL0513</strain>
    </source>
</reference>
<sequence length="248" mass="25761">MTAFTDFSALTTYSTTNCAADTIVMAEYVAAPEISIDCVFNTTTCTPFPTSNPIVGNGALCLDSFDQLTSEFSATPFSISFFGDSACFEYFIQTYVIVPGLCIFAGNNFQSFYVQVTGTTGSYEGGLYSDASCTKALDPNTLVAFLNGLLSFKSTMTCTAVGLGGYYYYTGPPIGYLSNSTTTVSGVVSVKTGFLGSTATTGVASGTTGTLGGTSFSTSTTASKSSAISTRSDFGLSVFFAAVTMLFS</sequence>
<comment type="caution">
    <text evidence="1">The sequence shown here is derived from an EMBL/GenBank/DDBJ whole genome shotgun (WGS) entry which is preliminary data.</text>
</comment>
<evidence type="ECO:0000313" key="1">
    <source>
        <dbReference type="EMBL" id="KAJ3115736.1"/>
    </source>
</evidence>
<evidence type="ECO:0000313" key="2">
    <source>
        <dbReference type="Proteomes" id="UP001211907"/>
    </source>
</evidence>
<organism evidence="1 2">
    <name type="scientific">Physocladia obscura</name>
    <dbReference type="NCBI Taxonomy" id="109957"/>
    <lineage>
        <taxon>Eukaryota</taxon>
        <taxon>Fungi</taxon>
        <taxon>Fungi incertae sedis</taxon>
        <taxon>Chytridiomycota</taxon>
        <taxon>Chytridiomycota incertae sedis</taxon>
        <taxon>Chytridiomycetes</taxon>
        <taxon>Chytridiales</taxon>
        <taxon>Chytriomycetaceae</taxon>
        <taxon>Physocladia</taxon>
    </lineage>
</organism>